<keyword evidence="2" id="KW-1185">Reference proteome</keyword>
<dbReference type="Proteomes" id="UP000253324">
    <property type="component" value="Unassembled WGS sequence"/>
</dbReference>
<gene>
    <name evidence="1" type="ORF">C7476_105115</name>
</gene>
<comment type="caution">
    <text evidence="1">The sequence shown here is derived from an EMBL/GenBank/DDBJ whole genome shotgun (WGS) entry which is preliminary data.</text>
</comment>
<proteinExistence type="predicted"/>
<organism evidence="1 2">
    <name type="scientific">Phyllobacterium bourgognense</name>
    <dbReference type="NCBI Taxonomy" id="314236"/>
    <lineage>
        <taxon>Bacteria</taxon>
        <taxon>Pseudomonadati</taxon>
        <taxon>Pseudomonadota</taxon>
        <taxon>Alphaproteobacteria</taxon>
        <taxon>Hyphomicrobiales</taxon>
        <taxon>Phyllobacteriaceae</taxon>
        <taxon>Phyllobacterium</taxon>
    </lineage>
</organism>
<name>A0A368YTT6_9HYPH</name>
<accession>A0A368YTT6</accession>
<evidence type="ECO:0000313" key="2">
    <source>
        <dbReference type="Proteomes" id="UP000253324"/>
    </source>
</evidence>
<evidence type="ECO:0000313" key="1">
    <source>
        <dbReference type="EMBL" id="RCW83621.1"/>
    </source>
</evidence>
<dbReference type="EMBL" id="QPJM01000005">
    <property type="protein sequence ID" value="RCW83621.1"/>
    <property type="molecule type" value="Genomic_DNA"/>
</dbReference>
<protein>
    <submittedName>
        <fullName evidence="1">Uncharacterized protein</fullName>
    </submittedName>
</protein>
<reference evidence="1 2" key="1">
    <citation type="submission" date="2018-07" db="EMBL/GenBank/DDBJ databases">
        <title>Genomic Encyclopedia of Type Strains, Phase III (KMG-III): the genomes of soil and plant-associated and newly described type strains.</title>
        <authorList>
            <person name="Whitman W."/>
        </authorList>
    </citation>
    <scope>NUCLEOTIDE SEQUENCE [LARGE SCALE GENOMIC DNA]</scope>
    <source>
        <strain evidence="1 2">31-25a</strain>
    </source>
</reference>
<dbReference type="AlphaFoldDB" id="A0A368YTT6"/>
<sequence>MALFCDTVLMNPKVHCAPVLENHHFRLVVTRISIYPCLTVKEEWFAHS</sequence>